<feature type="region of interest" description="Disordered" evidence="1">
    <location>
        <begin position="70"/>
        <end position="90"/>
    </location>
</feature>
<accession>A0ABQ6K5M6</accession>
<name>A0ABQ6K5M6_9MICO</name>
<evidence type="ECO:0000256" key="1">
    <source>
        <dbReference type="SAM" id="MobiDB-lite"/>
    </source>
</evidence>
<protein>
    <submittedName>
        <fullName evidence="2">Uncharacterized protein</fullName>
    </submittedName>
</protein>
<reference evidence="3" key="1">
    <citation type="journal article" date="2019" name="Int. J. Syst. Evol. Microbiol.">
        <title>The Global Catalogue of Microorganisms (GCM) 10K type strain sequencing project: providing services to taxonomists for standard genome sequencing and annotation.</title>
        <authorList>
            <consortium name="The Broad Institute Genomics Platform"/>
            <consortium name="The Broad Institute Genome Sequencing Center for Infectious Disease"/>
            <person name="Wu L."/>
            <person name="Ma J."/>
        </authorList>
    </citation>
    <scope>NUCLEOTIDE SEQUENCE [LARGE SCALE GENOMIC DNA]</scope>
    <source>
        <strain evidence="3">NBRC 108894</strain>
    </source>
</reference>
<sequence>MRGLLVGGFALGILLLVCGLVWGLTVDGIGSPMSQCVHALQNPTSGIAIPDGSTVSGGYSLTPSALNAAGRHRAPTSRESTFSLMVPSRP</sequence>
<evidence type="ECO:0000313" key="3">
    <source>
        <dbReference type="Proteomes" id="UP001157034"/>
    </source>
</evidence>
<evidence type="ECO:0000313" key="2">
    <source>
        <dbReference type="EMBL" id="GMA94895.1"/>
    </source>
</evidence>
<proteinExistence type="predicted"/>
<comment type="caution">
    <text evidence="2">The sequence shown here is derived from an EMBL/GenBank/DDBJ whole genome shotgun (WGS) entry which is preliminary data.</text>
</comment>
<gene>
    <name evidence="2" type="ORF">GCM10025881_17190</name>
</gene>
<dbReference type="Proteomes" id="UP001157034">
    <property type="component" value="Unassembled WGS sequence"/>
</dbReference>
<dbReference type="EMBL" id="BSVB01000001">
    <property type="protein sequence ID" value="GMA94895.1"/>
    <property type="molecule type" value="Genomic_DNA"/>
</dbReference>
<organism evidence="2 3">
    <name type="scientific">Pseudolysinimonas kribbensis</name>
    <dbReference type="NCBI Taxonomy" id="433641"/>
    <lineage>
        <taxon>Bacteria</taxon>
        <taxon>Bacillati</taxon>
        <taxon>Actinomycetota</taxon>
        <taxon>Actinomycetes</taxon>
        <taxon>Micrococcales</taxon>
        <taxon>Microbacteriaceae</taxon>
        <taxon>Pseudolysinimonas</taxon>
    </lineage>
</organism>
<keyword evidence="3" id="KW-1185">Reference proteome</keyword>